<keyword evidence="4" id="KW-0677">Repeat</keyword>
<dbReference type="KEGG" id="eus:EUTSA_v100110810m"/>
<dbReference type="InterPro" id="IPR001611">
    <property type="entry name" value="Leu-rich_rpt"/>
</dbReference>
<dbReference type="Gene3D" id="3.80.10.10">
    <property type="entry name" value="Ribonuclease Inhibitor"/>
    <property type="match status" value="2"/>
</dbReference>
<dbReference type="PANTHER" id="PTHR27008">
    <property type="entry name" value="OS04G0122200 PROTEIN"/>
    <property type="match status" value="1"/>
</dbReference>
<name>V4M0Z2_EUTSA</name>
<dbReference type="Proteomes" id="UP000030689">
    <property type="component" value="Unassembled WGS sequence"/>
</dbReference>
<dbReference type="Gene3D" id="1.10.510.10">
    <property type="entry name" value="Transferase(Phosphotransferase) domain 1"/>
    <property type="match status" value="1"/>
</dbReference>
<dbReference type="PANTHER" id="PTHR27008:SF526">
    <property type="entry name" value="GENOME ASSEMBLY, CHROMOSOME: A10"/>
    <property type="match status" value="1"/>
</dbReference>
<evidence type="ECO:0000256" key="6">
    <source>
        <dbReference type="ARBA" id="ARBA00023136"/>
    </source>
</evidence>
<dbReference type="STRING" id="72664.V4M0Z2"/>
<evidence type="ECO:0000256" key="3">
    <source>
        <dbReference type="ARBA" id="ARBA00022692"/>
    </source>
</evidence>
<dbReference type="GO" id="GO:0016020">
    <property type="term" value="C:membrane"/>
    <property type="evidence" value="ECO:0007669"/>
    <property type="project" value="UniProtKB-SubCell"/>
</dbReference>
<dbReference type="OMA" id="XQRISIA"/>
<dbReference type="InterPro" id="IPR001245">
    <property type="entry name" value="Ser-Thr/Tyr_kinase_cat_dom"/>
</dbReference>
<evidence type="ECO:0000256" key="8">
    <source>
        <dbReference type="SAM" id="Phobius"/>
    </source>
</evidence>
<accession>V4M0Z2</accession>
<dbReference type="SUPFAM" id="SSF56112">
    <property type="entry name" value="Protein kinase-like (PK-like)"/>
    <property type="match status" value="1"/>
</dbReference>
<evidence type="ECO:0000313" key="10">
    <source>
        <dbReference type="EMBL" id="ESQ45868.1"/>
    </source>
</evidence>
<dbReference type="PROSITE" id="PS50011">
    <property type="entry name" value="PROTEIN_KINASE_DOM"/>
    <property type="match status" value="1"/>
</dbReference>
<dbReference type="PROSITE" id="PS00107">
    <property type="entry name" value="PROTEIN_KINASE_ATP"/>
    <property type="match status" value="1"/>
</dbReference>
<dbReference type="GO" id="GO:0005524">
    <property type="term" value="F:ATP binding"/>
    <property type="evidence" value="ECO:0007669"/>
    <property type="project" value="UniProtKB-UniRule"/>
</dbReference>
<evidence type="ECO:0000256" key="2">
    <source>
        <dbReference type="ARBA" id="ARBA00022614"/>
    </source>
</evidence>
<feature type="non-terminal residue" evidence="10">
    <location>
        <position position="1"/>
    </location>
</feature>
<keyword evidence="7" id="KW-0067">ATP-binding</keyword>
<keyword evidence="6 8" id="KW-0472">Membrane</keyword>
<feature type="binding site" evidence="7">
    <location>
        <position position="432"/>
    </location>
    <ligand>
        <name>ATP</name>
        <dbReference type="ChEBI" id="CHEBI:30616"/>
    </ligand>
</feature>
<dbReference type="InterPro" id="IPR000719">
    <property type="entry name" value="Prot_kinase_dom"/>
</dbReference>
<keyword evidence="5 8" id="KW-1133">Transmembrane helix</keyword>
<dbReference type="AlphaFoldDB" id="V4M0Z2"/>
<dbReference type="FunFam" id="3.80.10.10:FF:000383">
    <property type="entry name" value="Leucine-rich repeat receptor protein kinase EMS1"/>
    <property type="match status" value="1"/>
</dbReference>
<dbReference type="InterPro" id="IPR017441">
    <property type="entry name" value="Protein_kinase_ATP_BS"/>
</dbReference>
<evidence type="ECO:0000256" key="7">
    <source>
        <dbReference type="PROSITE-ProRule" id="PRU10141"/>
    </source>
</evidence>
<feature type="domain" description="Protein kinase" evidence="9">
    <location>
        <begin position="403"/>
        <end position="623"/>
    </location>
</feature>
<feature type="transmembrane region" description="Helical" evidence="8">
    <location>
        <begin position="380"/>
        <end position="403"/>
    </location>
</feature>
<dbReference type="SUPFAM" id="SSF52047">
    <property type="entry name" value="RNI-like"/>
    <property type="match status" value="1"/>
</dbReference>
<keyword evidence="7" id="KW-0547">Nucleotide-binding</keyword>
<comment type="subcellular location">
    <subcellularLocation>
        <location evidence="1">Membrane</location>
    </subcellularLocation>
</comment>
<dbReference type="Pfam" id="PF00560">
    <property type="entry name" value="LRR_1"/>
    <property type="match status" value="1"/>
</dbReference>
<sequence>ILASLYNCSRLLKLGLYSNHLEGGVPSELGSLTKLGKNNLKRKLPASLGNLTSLRFLASSLIWNLQPHIRELYLGRIYLTGVIPTTLPNILPLQKLGIEYNSFIGSISPSFGKLWNLQYLALHGNSLGSYSFGDLEFIGALTNCTQLHTLSVGENRQLPVSLGKFLRLGVLILHSNRLLGEIPSLMDNITRLERLYLYNNSFEGTIPPSLGRCSHLLYFYVRYKKLNGTITRKIMQISPILTLSIPHNSLTGSLPKDLPQTLGKCLPMRNLYLQGNFFYGDILDIKGLLGVKRVDFLENNLSGSIPEYFVYFPSLEYLNLSINNFNGMVPTEGRFQNATIVSVFGNKDLCGGIREFILNSCLAQVPPVETEHSSQLKKDAIGVSIGIAFLLLFFIAYVSLYGFSSTNMIGSGSFGTVFKAFLLTQNKVVAVKVLNLQRLQPNITMKIFVAECETLRDIMHHNLVKLLTTCTSIDYQGKEFRALIYEFMPNGSLDMWMYPEEVEEICRPSRTLTLLERLNIAINVASVLEYLHDHWGQPSIHGDVYSFGLLLLNMFTGKQPTNYPKSVLSEKVLDIADKSIFQSGLRVGFPVVESLTLFWRALKNIKELISIKELFKTRRTARN</sequence>
<keyword evidence="11" id="KW-1185">Reference proteome</keyword>
<dbReference type="eggNOG" id="ENOG502QPYS">
    <property type="taxonomic scope" value="Eukaryota"/>
</dbReference>
<organism evidence="10 11">
    <name type="scientific">Eutrema salsugineum</name>
    <name type="common">Saltwater cress</name>
    <name type="synonym">Sisymbrium salsugineum</name>
    <dbReference type="NCBI Taxonomy" id="72664"/>
    <lineage>
        <taxon>Eukaryota</taxon>
        <taxon>Viridiplantae</taxon>
        <taxon>Streptophyta</taxon>
        <taxon>Embryophyta</taxon>
        <taxon>Tracheophyta</taxon>
        <taxon>Spermatophyta</taxon>
        <taxon>Magnoliopsida</taxon>
        <taxon>eudicotyledons</taxon>
        <taxon>Gunneridae</taxon>
        <taxon>Pentapetalae</taxon>
        <taxon>rosids</taxon>
        <taxon>malvids</taxon>
        <taxon>Brassicales</taxon>
        <taxon>Brassicaceae</taxon>
        <taxon>Eutremeae</taxon>
        <taxon>Eutrema</taxon>
    </lineage>
</organism>
<evidence type="ECO:0000313" key="11">
    <source>
        <dbReference type="Proteomes" id="UP000030689"/>
    </source>
</evidence>
<protein>
    <recommendedName>
        <fullName evidence="9">Protein kinase domain-containing protein</fullName>
    </recommendedName>
</protein>
<keyword evidence="2" id="KW-0433">Leucine-rich repeat</keyword>
<evidence type="ECO:0000259" key="9">
    <source>
        <dbReference type="PROSITE" id="PS50011"/>
    </source>
</evidence>
<gene>
    <name evidence="10" type="ORF">EUTSA_v100110810mg</name>
</gene>
<keyword evidence="3 8" id="KW-0812">Transmembrane</keyword>
<evidence type="ECO:0000256" key="1">
    <source>
        <dbReference type="ARBA" id="ARBA00004370"/>
    </source>
</evidence>
<reference evidence="10 11" key="1">
    <citation type="journal article" date="2013" name="Front. Plant Sci.">
        <title>The Reference Genome of the Halophytic Plant Eutrema salsugineum.</title>
        <authorList>
            <person name="Yang R."/>
            <person name="Jarvis D.E."/>
            <person name="Chen H."/>
            <person name="Beilstein M.A."/>
            <person name="Grimwood J."/>
            <person name="Jenkins J."/>
            <person name="Shu S."/>
            <person name="Prochnik S."/>
            <person name="Xin M."/>
            <person name="Ma C."/>
            <person name="Schmutz J."/>
            <person name="Wing R.A."/>
            <person name="Mitchell-Olds T."/>
            <person name="Schumaker K.S."/>
            <person name="Wang X."/>
        </authorList>
    </citation>
    <scope>NUCLEOTIDE SEQUENCE [LARGE SCALE GENOMIC DNA]</scope>
</reference>
<dbReference type="InterPro" id="IPR032675">
    <property type="entry name" value="LRR_dom_sf"/>
</dbReference>
<evidence type="ECO:0000256" key="5">
    <source>
        <dbReference type="ARBA" id="ARBA00022989"/>
    </source>
</evidence>
<dbReference type="GO" id="GO:0004672">
    <property type="term" value="F:protein kinase activity"/>
    <property type="evidence" value="ECO:0007669"/>
    <property type="project" value="InterPro"/>
</dbReference>
<dbReference type="EMBL" id="KI517435">
    <property type="protein sequence ID" value="ESQ45868.1"/>
    <property type="molecule type" value="Genomic_DNA"/>
</dbReference>
<dbReference type="InterPro" id="IPR051809">
    <property type="entry name" value="Plant_receptor-like_S/T_kinase"/>
</dbReference>
<proteinExistence type="predicted"/>
<dbReference type="Gramene" id="ESQ45868">
    <property type="protein sequence ID" value="ESQ45868"/>
    <property type="gene ID" value="EUTSA_v100110810mg"/>
</dbReference>
<dbReference type="Pfam" id="PF07714">
    <property type="entry name" value="PK_Tyr_Ser-Thr"/>
    <property type="match status" value="1"/>
</dbReference>
<evidence type="ECO:0000256" key="4">
    <source>
        <dbReference type="ARBA" id="ARBA00022737"/>
    </source>
</evidence>
<dbReference type="InterPro" id="IPR011009">
    <property type="entry name" value="Kinase-like_dom_sf"/>
</dbReference>